<proteinExistence type="predicted"/>
<dbReference type="SUPFAM" id="SSF53474">
    <property type="entry name" value="alpha/beta-Hydrolases"/>
    <property type="match status" value="1"/>
</dbReference>
<protein>
    <submittedName>
        <fullName evidence="2">Alpha/beta fold hydrolase</fullName>
    </submittedName>
</protein>
<evidence type="ECO:0000313" key="2">
    <source>
        <dbReference type="EMBL" id="MFC4961201.1"/>
    </source>
</evidence>
<reference evidence="3" key="1">
    <citation type="journal article" date="2019" name="Int. J. Syst. Evol. Microbiol.">
        <title>The Global Catalogue of Microorganisms (GCM) 10K type strain sequencing project: providing services to taxonomists for standard genome sequencing and annotation.</title>
        <authorList>
            <consortium name="The Broad Institute Genomics Platform"/>
            <consortium name="The Broad Institute Genome Sequencing Center for Infectious Disease"/>
            <person name="Wu L."/>
            <person name="Ma J."/>
        </authorList>
    </citation>
    <scope>NUCLEOTIDE SEQUENCE [LARGE SCALE GENOMIC DNA]</scope>
    <source>
        <strain evidence="3">CCM 7224</strain>
    </source>
</reference>
<dbReference type="PANTHER" id="PTHR43798">
    <property type="entry name" value="MONOACYLGLYCEROL LIPASE"/>
    <property type="match status" value="1"/>
</dbReference>
<dbReference type="RefSeq" id="WP_344377749.1">
    <property type="nucleotide sequence ID" value="NZ_BAAASQ010000019.1"/>
</dbReference>
<accession>A0ABV9UZX2</accession>
<dbReference type="Pfam" id="PF12697">
    <property type="entry name" value="Abhydrolase_6"/>
    <property type="match status" value="1"/>
</dbReference>
<feature type="domain" description="AB hydrolase-1" evidence="1">
    <location>
        <begin position="22"/>
        <end position="246"/>
    </location>
</feature>
<dbReference type="InterPro" id="IPR029058">
    <property type="entry name" value="AB_hydrolase_fold"/>
</dbReference>
<evidence type="ECO:0000259" key="1">
    <source>
        <dbReference type="Pfam" id="PF12697"/>
    </source>
</evidence>
<dbReference type="Proteomes" id="UP001595834">
    <property type="component" value="Unassembled WGS sequence"/>
</dbReference>
<comment type="caution">
    <text evidence="2">The sequence shown here is derived from an EMBL/GenBank/DDBJ whole genome shotgun (WGS) entry which is preliminary data.</text>
</comment>
<dbReference type="EMBL" id="JBHSIZ010000045">
    <property type="protein sequence ID" value="MFC4961201.1"/>
    <property type="molecule type" value="Genomic_DNA"/>
</dbReference>
<dbReference type="Gene3D" id="3.40.50.1820">
    <property type="entry name" value="alpha/beta hydrolase"/>
    <property type="match status" value="1"/>
</dbReference>
<dbReference type="InterPro" id="IPR050266">
    <property type="entry name" value="AB_hydrolase_sf"/>
</dbReference>
<name>A0ABV9UZX2_9ACTN</name>
<keyword evidence="3" id="KW-1185">Reference proteome</keyword>
<sequence>MAASTGTATGLAYDIEGSGPPVVFLHGLTFDRRTWQPVIARLEGALTSIAIDLPAHGQSGGRPAPLEDVTTQIHQLLESLGVTRPVVVGHSMSAALAGLYASMYPARGIVFVDQATDVLPFARMIHQVAPMLRGPAFHQVWQNIEDSLGLDRLSGPTRTLVLENHEVRQDVVLGYWSQILETEPEELQAWIDGTADRIHVPCLAVFGRPATDGERERLARLQDAQIEEWAGEGHFVQLVDPGRFANRLRTFVEHCIPKG</sequence>
<evidence type="ECO:0000313" key="3">
    <source>
        <dbReference type="Proteomes" id="UP001595834"/>
    </source>
</evidence>
<keyword evidence="2" id="KW-0378">Hydrolase</keyword>
<organism evidence="2 3">
    <name type="scientific">Streptomyces mauvecolor</name>
    <dbReference type="NCBI Taxonomy" id="58345"/>
    <lineage>
        <taxon>Bacteria</taxon>
        <taxon>Bacillati</taxon>
        <taxon>Actinomycetota</taxon>
        <taxon>Actinomycetes</taxon>
        <taxon>Kitasatosporales</taxon>
        <taxon>Streptomycetaceae</taxon>
        <taxon>Streptomyces</taxon>
    </lineage>
</organism>
<dbReference type="InterPro" id="IPR000073">
    <property type="entry name" value="AB_hydrolase_1"/>
</dbReference>
<gene>
    <name evidence="2" type="ORF">ACFPFX_33420</name>
</gene>
<dbReference type="GO" id="GO:0016787">
    <property type="term" value="F:hydrolase activity"/>
    <property type="evidence" value="ECO:0007669"/>
    <property type="project" value="UniProtKB-KW"/>
</dbReference>